<gene>
    <name evidence="1" type="primary">galE</name>
    <name evidence="1" type="ORF">N8E88_00125</name>
</gene>
<keyword evidence="2" id="KW-1185">Reference proteome</keyword>
<keyword evidence="1" id="KW-0614">Plasmid</keyword>
<protein>
    <submittedName>
        <fullName evidence="1">UDP-glucose 4-epimerase GalE</fullName>
        <ecNumber evidence="1">5.1.3.2</ecNumber>
    </submittedName>
</protein>
<reference evidence="1" key="1">
    <citation type="submission" date="2022-09" db="EMBL/GenBank/DDBJ databases">
        <title>Interaction between co-microsymbionts with complementary sets of symbiotic genes in legume-rhizobium systems.</title>
        <authorList>
            <person name="Safronova V."/>
            <person name="Sazanova A."/>
            <person name="Afonin A."/>
            <person name="Chirak E."/>
        </authorList>
    </citation>
    <scope>NUCLEOTIDE SEQUENCE</scope>
    <source>
        <strain evidence="1">A18/3m</strain>
    </source>
</reference>
<evidence type="ECO:0000313" key="2">
    <source>
        <dbReference type="Proteomes" id="UP001061991"/>
    </source>
</evidence>
<name>A0ACD4CUG2_9HYPH</name>
<accession>A0ACD4CUG2</accession>
<organism evidence="1 2">
    <name type="scientific">Phyllobacterium zundukense</name>
    <dbReference type="NCBI Taxonomy" id="1867719"/>
    <lineage>
        <taxon>Bacteria</taxon>
        <taxon>Pseudomonadati</taxon>
        <taxon>Pseudomonadota</taxon>
        <taxon>Alphaproteobacteria</taxon>
        <taxon>Hyphomicrobiales</taxon>
        <taxon>Phyllobacteriaceae</taxon>
        <taxon>Phyllobacterium</taxon>
    </lineage>
</organism>
<keyword evidence="1" id="KW-0413">Isomerase</keyword>
<proteinExistence type="predicted"/>
<geneLocation type="plasmid" evidence="1 2">
    <name>p_unnamed4</name>
</geneLocation>
<evidence type="ECO:0000313" key="1">
    <source>
        <dbReference type="EMBL" id="UXN57209.1"/>
    </source>
</evidence>
<dbReference type="EC" id="5.1.3.2" evidence="1"/>
<sequence length="339" mass="36680">MTVLVTGGAGYIGSHMVLALKDAGRSVVVLDDLSCGFSWLVPEDVPFIEGDVGDQALVRDVIRTHGVTAILHFAGSIVVPDSVREPLFYYRNNTVQSRALIEAAIAEGIEHFIFSSTAAVYGEPEKTPMTEEMPHQPISPYGTSKLMTEWMLRDAAAAHPDFNYVALRYFNVAGADPQLRSGQSFPRATHLIKIASQAATGERSHIEVYGTDYPTADGTCIRDYIHVSDLAQAHLCALNYLEAGGKSTSANCGYGYGYSVLKIIDAVKRVSGVDFSVRMAPRRAGDPAILVAGNDRVCKEFGFSPKRADLDLIVGDALAWERKLQSLRADDAPGKLIAV</sequence>
<dbReference type="Proteomes" id="UP001061991">
    <property type="component" value="Plasmid p_unnamed4"/>
</dbReference>
<dbReference type="EMBL" id="CP104969">
    <property type="protein sequence ID" value="UXN57209.1"/>
    <property type="molecule type" value="Genomic_DNA"/>
</dbReference>